<dbReference type="HOGENOM" id="CLU_013872_1_0_1"/>
<protein>
    <recommendedName>
        <fullName evidence="3">WW domain-containing protein</fullName>
    </recommendedName>
</protein>
<dbReference type="FunFam" id="2.20.70.10:FF:000049">
    <property type="entry name" value="Transcription elongation regulator 1-like"/>
    <property type="match status" value="1"/>
</dbReference>
<keyword evidence="5" id="KW-1185">Reference proteome</keyword>
<keyword evidence="1" id="KW-0677">Repeat</keyword>
<feature type="compositionally biased region" description="Acidic residues" evidence="2">
    <location>
        <begin position="282"/>
        <end position="311"/>
    </location>
</feature>
<dbReference type="PANTHER" id="PTHR15377:SF3">
    <property type="entry name" value="WW DOMAIN-CONTAINING PROTEIN"/>
    <property type="match status" value="1"/>
</dbReference>
<reference evidence="4 5" key="1">
    <citation type="submission" date="2015-01" db="EMBL/GenBank/DDBJ databases">
        <title>The Genome Sequence of Capronia semiimmersa CBS27337.</title>
        <authorList>
            <consortium name="The Broad Institute Genomics Platform"/>
            <person name="Cuomo C."/>
            <person name="de Hoog S."/>
            <person name="Gorbushina A."/>
            <person name="Stielow B."/>
            <person name="Teixiera M."/>
            <person name="Abouelleil A."/>
            <person name="Chapman S.B."/>
            <person name="Priest M."/>
            <person name="Young S.K."/>
            <person name="Wortman J."/>
            <person name="Nusbaum C."/>
            <person name="Birren B."/>
        </authorList>
    </citation>
    <scope>NUCLEOTIDE SEQUENCE [LARGE SCALE GENOMIC DNA]</scope>
    <source>
        <strain evidence="4 5">CBS 27337</strain>
    </source>
</reference>
<dbReference type="PANTHER" id="PTHR15377">
    <property type="entry name" value="TRANSCRIPTION ELONGATION REGULATOR 1"/>
    <property type="match status" value="1"/>
</dbReference>
<evidence type="ECO:0000313" key="5">
    <source>
        <dbReference type="Proteomes" id="UP000054266"/>
    </source>
</evidence>
<feature type="region of interest" description="Disordered" evidence="2">
    <location>
        <begin position="168"/>
        <end position="311"/>
    </location>
</feature>
<dbReference type="GO" id="GO:0005634">
    <property type="term" value="C:nucleus"/>
    <property type="evidence" value="ECO:0007669"/>
    <property type="project" value="TreeGrafter"/>
</dbReference>
<dbReference type="EMBL" id="KN846956">
    <property type="protein sequence ID" value="KIW73472.1"/>
    <property type="molecule type" value="Genomic_DNA"/>
</dbReference>
<dbReference type="Gene3D" id="2.20.70.10">
    <property type="match status" value="2"/>
</dbReference>
<dbReference type="Proteomes" id="UP000054266">
    <property type="component" value="Unassembled WGS sequence"/>
</dbReference>
<dbReference type="InterPro" id="IPR001202">
    <property type="entry name" value="WW_dom"/>
</dbReference>
<dbReference type="Pfam" id="PF00397">
    <property type="entry name" value="WW"/>
    <property type="match status" value="1"/>
</dbReference>
<dbReference type="GO" id="GO:0003712">
    <property type="term" value="F:transcription coregulator activity"/>
    <property type="evidence" value="ECO:0007669"/>
    <property type="project" value="TreeGrafter"/>
</dbReference>
<dbReference type="PROSITE" id="PS50020">
    <property type="entry name" value="WW_DOMAIN_2"/>
    <property type="match status" value="2"/>
</dbReference>
<dbReference type="SMART" id="SM00456">
    <property type="entry name" value="WW"/>
    <property type="match status" value="2"/>
</dbReference>
<evidence type="ECO:0000313" key="4">
    <source>
        <dbReference type="EMBL" id="KIW73472.1"/>
    </source>
</evidence>
<feature type="domain" description="WW" evidence="3">
    <location>
        <begin position="119"/>
        <end position="152"/>
    </location>
</feature>
<dbReference type="CDD" id="cd00201">
    <property type="entry name" value="WW"/>
    <property type="match status" value="1"/>
</dbReference>
<dbReference type="InterPro" id="IPR036517">
    <property type="entry name" value="FF_domain_sf"/>
</dbReference>
<dbReference type="Gene3D" id="1.10.10.440">
    <property type="entry name" value="FF domain"/>
    <property type="match status" value="1"/>
</dbReference>
<dbReference type="InterPro" id="IPR036020">
    <property type="entry name" value="WW_dom_sf"/>
</dbReference>
<dbReference type="GO" id="GO:0070063">
    <property type="term" value="F:RNA polymerase binding"/>
    <property type="evidence" value="ECO:0007669"/>
    <property type="project" value="InterPro"/>
</dbReference>
<gene>
    <name evidence="4" type="ORF">PV04_01586</name>
</gene>
<dbReference type="PROSITE" id="PS01159">
    <property type="entry name" value="WW_DOMAIN_1"/>
    <property type="match status" value="1"/>
</dbReference>
<evidence type="ECO:0000256" key="1">
    <source>
        <dbReference type="ARBA" id="ARBA00022737"/>
    </source>
</evidence>
<feature type="domain" description="WW" evidence="3">
    <location>
        <begin position="16"/>
        <end position="49"/>
    </location>
</feature>
<organism evidence="4 5">
    <name type="scientific">Phialophora macrospora</name>
    <dbReference type="NCBI Taxonomy" id="1851006"/>
    <lineage>
        <taxon>Eukaryota</taxon>
        <taxon>Fungi</taxon>
        <taxon>Dikarya</taxon>
        <taxon>Ascomycota</taxon>
        <taxon>Pezizomycotina</taxon>
        <taxon>Eurotiomycetes</taxon>
        <taxon>Chaetothyriomycetidae</taxon>
        <taxon>Chaetothyriales</taxon>
        <taxon>Herpotrichiellaceae</taxon>
        <taxon>Phialophora</taxon>
    </lineage>
</organism>
<dbReference type="AlphaFoldDB" id="A0A0D2EGK0"/>
<proteinExistence type="predicted"/>
<feature type="compositionally biased region" description="Acidic residues" evidence="2">
    <location>
        <begin position="216"/>
        <end position="245"/>
    </location>
</feature>
<name>A0A0D2EGK0_9EURO</name>
<dbReference type="SUPFAM" id="SSF51045">
    <property type="entry name" value="WW domain"/>
    <property type="match status" value="2"/>
</dbReference>
<feature type="compositionally biased region" description="Polar residues" evidence="2">
    <location>
        <begin position="35"/>
        <end position="54"/>
    </location>
</feature>
<dbReference type="InterPro" id="IPR045148">
    <property type="entry name" value="TCRG1-like"/>
</dbReference>
<feature type="compositionally biased region" description="Basic and acidic residues" evidence="2">
    <location>
        <begin position="168"/>
        <end position="201"/>
    </location>
</feature>
<evidence type="ECO:0000259" key="3">
    <source>
        <dbReference type="PROSITE" id="PS50020"/>
    </source>
</evidence>
<feature type="region of interest" description="Disordered" evidence="2">
    <location>
        <begin position="1"/>
        <end position="122"/>
    </location>
</feature>
<evidence type="ECO:0000256" key="2">
    <source>
        <dbReference type="SAM" id="MobiDB-lite"/>
    </source>
</evidence>
<dbReference type="InterPro" id="IPR002713">
    <property type="entry name" value="FF_domain"/>
</dbReference>
<accession>A0A0D2EGK0</accession>
<dbReference type="Pfam" id="PF01846">
    <property type="entry name" value="FF"/>
    <property type="match status" value="1"/>
</dbReference>
<sequence>MLKSTHRPAAPIQTGPPLPPSWTEHKAPTGHTYYYNATTQQSTYTRPTAPSEQPLQIDYGATEPDQVVRASMQALDEFHKNNHNPAHPQPGHFTGGQSYQDRSRRRGNQGDRPKSKAPIPNCAPWVLVKTKLGRRFVHNTETKQSLWKFPQDVMMAVIEMDRLEWEAKKKAEAEKGETPDKEEPAREKSPKPADDHARAADAKPSIQTVEPHDFDNDSDSYEEVEVTDDEGEGEGEDEGDQGEGDEPSKRRRLSSSAQAPPPFGPLEFNEDDIEWQLAQMEAEGEAEGDYDSPDGQDMDLAEDDEEGLPLTEEDTVALFRSLLDDSGISPYATFEKLIEDVRAVEDPRYVSLPTTSARKEAFTQWSKDRIAEIQALKAQESERSDRKRDPRVEYLCFLQKNATPKLYWPEFKRKFRRAPEMADRNLQDKEREKTFRDLVAKLKLSESERRKELAGLLNDAAQKDKDAFSGVKKVEELPAPVLRDVRFYTLEQGRRDELVRTFLDTL</sequence>
<dbReference type="STRING" id="5601.A0A0D2EGK0"/>
<dbReference type="SUPFAM" id="SSF81698">
    <property type="entry name" value="FF domain"/>
    <property type="match status" value="1"/>
</dbReference>